<organism evidence="2 3">
    <name type="scientific">Amycolatopsis samaneae</name>
    <dbReference type="NCBI Taxonomy" id="664691"/>
    <lineage>
        <taxon>Bacteria</taxon>
        <taxon>Bacillati</taxon>
        <taxon>Actinomycetota</taxon>
        <taxon>Actinomycetes</taxon>
        <taxon>Pseudonocardiales</taxon>
        <taxon>Pseudonocardiaceae</taxon>
        <taxon>Amycolatopsis</taxon>
    </lineage>
</organism>
<dbReference type="InterPro" id="IPR036689">
    <property type="entry name" value="ESAT-6-like_sf"/>
</dbReference>
<dbReference type="EMBL" id="JBHUKU010000021">
    <property type="protein sequence ID" value="MFD2463458.1"/>
    <property type="molecule type" value="Genomic_DNA"/>
</dbReference>
<dbReference type="RefSeq" id="WP_345400252.1">
    <property type="nucleotide sequence ID" value="NZ_BAABHG010000011.1"/>
</dbReference>
<keyword evidence="3" id="KW-1185">Reference proteome</keyword>
<evidence type="ECO:0000256" key="1">
    <source>
        <dbReference type="RuleBase" id="RU362001"/>
    </source>
</evidence>
<dbReference type="NCBIfam" id="TIGR03930">
    <property type="entry name" value="WXG100_ESAT6"/>
    <property type="match status" value="1"/>
</dbReference>
<sequence>MTSPTSVSTPAMQKAAGEFEAALSTSNTTQNAMQNNIQQLNVAWTGDASVRFKTSMNAWCREYQNIVKQLGTMLEALHGTTKSYVRTEQSAVDMAGSAMPGLPGM</sequence>
<dbReference type="InterPro" id="IPR010310">
    <property type="entry name" value="T7SS_ESAT-6-like"/>
</dbReference>
<protein>
    <recommendedName>
        <fullName evidence="1">ESAT-6-like protein</fullName>
    </recommendedName>
</protein>
<comment type="similarity">
    <text evidence="1">Belongs to the WXG100 family.</text>
</comment>
<proteinExistence type="inferred from homology"/>
<dbReference type="SUPFAM" id="SSF140453">
    <property type="entry name" value="EsxAB dimer-like"/>
    <property type="match status" value="1"/>
</dbReference>
<name>A0ABW5GRC0_9PSEU</name>
<gene>
    <name evidence="2" type="ORF">ACFSYJ_32935</name>
</gene>
<dbReference type="Proteomes" id="UP001597419">
    <property type="component" value="Unassembled WGS sequence"/>
</dbReference>
<evidence type="ECO:0000313" key="2">
    <source>
        <dbReference type="EMBL" id="MFD2463458.1"/>
    </source>
</evidence>
<accession>A0ABW5GRC0</accession>
<reference evidence="3" key="1">
    <citation type="journal article" date="2019" name="Int. J. Syst. Evol. Microbiol.">
        <title>The Global Catalogue of Microorganisms (GCM) 10K type strain sequencing project: providing services to taxonomists for standard genome sequencing and annotation.</title>
        <authorList>
            <consortium name="The Broad Institute Genomics Platform"/>
            <consortium name="The Broad Institute Genome Sequencing Center for Infectious Disease"/>
            <person name="Wu L."/>
            <person name="Ma J."/>
        </authorList>
    </citation>
    <scope>NUCLEOTIDE SEQUENCE [LARGE SCALE GENOMIC DNA]</scope>
    <source>
        <strain evidence="3">CGMCC 4.7643</strain>
    </source>
</reference>
<dbReference type="Pfam" id="PF06013">
    <property type="entry name" value="WXG100"/>
    <property type="match status" value="1"/>
</dbReference>
<evidence type="ECO:0000313" key="3">
    <source>
        <dbReference type="Proteomes" id="UP001597419"/>
    </source>
</evidence>
<comment type="caution">
    <text evidence="2">The sequence shown here is derived from an EMBL/GenBank/DDBJ whole genome shotgun (WGS) entry which is preliminary data.</text>
</comment>
<dbReference type="Gene3D" id="1.10.287.1060">
    <property type="entry name" value="ESAT-6-like"/>
    <property type="match status" value="1"/>
</dbReference>